<organism evidence="6">
    <name type="scientific">Rhizobium leguminosarum bv. trifolii</name>
    <dbReference type="NCBI Taxonomy" id="386"/>
    <lineage>
        <taxon>Bacteria</taxon>
        <taxon>Pseudomonadati</taxon>
        <taxon>Pseudomonadota</taxon>
        <taxon>Alphaproteobacteria</taxon>
        <taxon>Hyphomicrobiales</taxon>
        <taxon>Rhizobiaceae</taxon>
        <taxon>Rhizobium/Agrobacterium group</taxon>
        <taxon>Rhizobium</taxon>
    </lineage>
</organism>
<keyword evidence="3 5" id="KW-1133">Transmembrane helix</keyword>
<dbReference type="RefSeq" id="WP_028734205.1">
    <property type="nucleotide sequence ID" value="NZ_MAMO01000166.1"/>
</dbReference>
<evidence type="ECO:0000256" key="1">
    <source>
        <dbReference type="ARBA" id="ARBA00004141"/>
    </source>
</evidence>
<sequence>MVHVLSIWFLVVAFAGAGLVNAIGTAGTRSEFARWGYPRWWGIVTGGLEISSAVLIALPASRIVGVGLGAVIIGAAVFTVLRHRDHAHLAPLSVFVTLIAVAVIAS</sequence>
<dbReference type="InterPro" id="IPR032808">
    <property type="entry name" value="DoxX"/>
</dbReference>
<dbReference type="EMBL" id="KX491101">
    <property type="protein sequence ID" value="AOO93465.1"/>
    <property type="molecule type" value="Genomic_DNA"/>
</dbReference>
<dbReference type="Pfam" id="PF13564">
    <property type="entry name" value="DoxX_2"/>
    <property type="match status" value="1"/>
</dbReference>
<feature type="transmembrane region" description="Helical" evidence="5">
    <location>
        <begin position="63"/>
        <end position="81"/>
    </location>
</feature>
<evidence type="ECO:0000256" key="3">
    <source>
        <dbReference type="ARBA" id="ARBA00022989"/>
    </source>
</evidence>
<proteinExistence type="predicted"/>
<name>A0A1B8R4T0_RHILT</name>
<feature type="transmembrane region" description="Helical" evidence="5">
    <location>
        <begin position="38"/>
        <end position="58"/>
    </location>
</feature>
<accession>A0A1B8R4T0</accession>
<reference evidence="6" key="1">
    <citation type="journal article" date="2015" name="BMC Genomics">
        <title>Transcriptome profiling of a Rhizobium leguminosarum bv. trifolii rosR mutant reveals the role of the transcriptional regulator RosR in motility, synthesis of cell-surface components, and other cellular processes.</title>
        <authorList>
            <person name="Rachwal K."/>
            <person name="Matczynska E."/>
            <person name="Janczarek M."/>
        </authorList>
    </citation>
    <scope>NUCLEOTIDE SEQUENCE</scope>
    <source>
        <strain evidence="6">Rt24.2</strain>
    </source>
</reference>
<comment type="subcellular location">
    <subcellularLocation>
        <location evidence="1">Membrane</location>
        <topology evidence="1">Multi-pass membrane protein</topology>
    </subcellularLocation>
</comment>
<reference evidence="6" key="2">
    <citation type="journal article" date="2016" name="Front. Microbiol.">
        <title>The Regulatory Protein RosR Affects Rhizobium leguminosarum bv. trifolii Protein Profiles, Cell Surface Properties, and Symbiosis with Clover.</title>
        <authorList>
            <person name="Rachwal K."/>
            <person name="Boguszewska A."/>
            <person name="Kopcinska J."/>
            <person name="Karas M."/>
            <person name="Tchorzewski M."/>
            <person name="Janczarek M."/>
        </authorList>
    </citation>
    <scope>NUCLEOTIDE SEQUENCE</scope>
    <source>
        <strain evidence="6">Rt24.2</strain>
    </source>
</reference>
<dbReference type="GO" id="GO:0016020">
    <property type="term" value="C:membrane"/>
    <property type="evidence" value="ECO:0007669"/>
    <property type="project" value="UniProtKB-SubCell"/>
</dbReference>
<evidence type="ECO:0000256" key="2">
    <source>
        <dbReference type="ARBA" id="ARBA00022692"/>
    </source>
</evidence>
<dbReference type="GeneID" id="61422760"/>
<evidence type="ECO:0000256" key="4">
    <source>
        <dbReference type="ARBA" id="ARBA00023136"/>
    </source>
</evidence>
<dbReference type="AlphaFoldDB" id="A0A1B8R4T0"/>
<keyword evidence="2 5" id="KW-0812">Transmembrane</keyword>
<evidence type="ECO:0000313" key="6">
    <source>
        <dbReference type="EMBL" id="AOO93465.1"/>
    </source>
</evidence>
<keyword evidence="4 5" id="KW-0472">Membrane</keyword>
<protein>
    <submittedName>
        <fullName evidence="6">Membrane protein</fullName>
    </submittedName>
</protein>
<feature type="transmembrane region" description="Helical" evidence="5">
    <location>
        <begin position="87"/>
        <end position="105"/>
    </location>
</feature>
<evidence type="ECO:0000256" key="5">
    <source>
        <dbReference type="SAM" id="Phobius"/>
    </source>
</evidence>